<name>A0AAV6ZPS6_ENGPU</name>
<reference evidence="1" key="1">
    <citation type="thesis" date="2020" institute="ProQuest LLC" country="789 East Eisenhower Parkway, Ann Arbor, MI, USA">
        <title>Comparative Genomics and Chromosome Evolution.</title>
        <authorList>
            <person name="Mudd A.B."/>
        </authorList>
    </citation>
    <scope>NUCLEOTIDE SEQUENCE</scope>
    <source>
        <strain evidence="1">237g6f4</strain>
        <tissue evidence="1">Blood</tissue>
    </source>
</reference>
<dbReference type="Proteomes" id="UP000824782">
    <property type="component" value="Unassembled WGS sequence"/>
</dbReference>
<evidence type="ECO:0000313" key="2">
    <source>
        <dbReference type="Proteomes" id="UP000824782"/>
    </source>
</evidence>
<gene>
    <name evidence="1" type="ORF">GDO81_026074</name>
</gene>
<keyword evidence="2" id="KW-1185">Reference proteome</keyword>
<comment type="caution">
    <text evidence="1">The sequence shown here is derived from an EMBL/GenBank/DDBJ whole genome shotgun (WGS) entry which is preliminary data.</text>
</comment>
<protein>
    <submittedName>
        <fullName evidence="1">Uncharacterized protein</fullName>
    </submittedName>
</protein>
<sequence length="66" mass="7235">MIPLHCLLVDRCTRATRSLPLINLMMVINLQDPTCESLLLLTSLSSSGFASTLSFLKLITAAEISR</sequence>
<evidence type="ECO:0000313" key="1">
    <source>
        <dbReference type="EMBL" id="KAG8548228.1"/>
    </source>
</evidence>
<dbReference type="AlphaFoldDB" id="A0AAV6ZPS6"/>
<dbReference type="EMBL" id="WNYA01000467">
    <property type="protein sequence ID" value="KAG8548228.1"/>
    <property type="molecule type" value="Genomic_DNA"/>
</dbReference>
<accession>A0AAV6ZPS6</accession>
<organism evidence="1 2">
    <name type="scientific">Engystomops pustulosus</name>
    <name type="common">Tungara frog</name>
    <name type="synonym">Physalaemus pustulosus</name>
    <dbReference type="NCBI Taxonomy" id="76066"/>
    <lineage>
        <taxon>Eukaryota</taxon>
        <taxon>Metazoa</taxon>
        <taxon>Chordata</taxon>
        <taxon>Craniata</taxon>
        <taxon>Vertebrata</taxon>
        <taxon>Euteleostomi</taxon>
        <taxon>Amphibia</taxon>
        <taxon>Batrachia</taxon>
        <taxon>Anura</taxon>
        <taxon>Neobatrachia</taxon>
        <taxon>Hyloidea</taxon>
        <taxon>Leptodactylidae</taxon>
        <taxon>Leiuperinae</taxon>
        <taxon>Engystomops</taxon>
    </lineage>
</organism>
<proteinExistence type="predicted"/>